<reference evidence="2" key="1">
    <citation type="journal article" date="2019" name="Int. J. Syst. Evol. Microbiol.">
        <title>The Global Catalogue of Microorganisms (GCM) 10K type strain sequencing project: providing services to taxonomists for standard genome sequencing and annotation.</title>
        <authorList>
            <consortium name="The Broad Institute Genomics Platform"/>
            <consortium name="The Broad Institute Genome Sequencing Center for Infectious Disease"/>
            <person name="Wu L."/>
            <person name="Ma J."/>
        </authorList>
    </citation>
    <scope>NUCLEOTIDE SEQUENCE [LARGE SCALE GENOMIC DNA]</scope>
    <source>
        <strain evidence="2">CGMCC 1.16855</strain>
    </source>
</reference>
<proteinExistence type="predicted"/>
<gene>
    <name evidence="1" type="ORF">ACFOD3_29885</name>
</gene>
<keyword evidence="2" id="KW-1185">Reference proteome</keyword>
<sequence length="153" mass="16014">MRRQGAAPSHHPTFATVSALAAEASAAGEIAGKLTSIYFPGGEAAGLEEFQAIAGTVLASIGATRGEAGSFVLAAAEVAARRDRFTPEAGEATLRQEWGAAFEVNLGVARGMLLALDKRTPGLMEYMEATKLGNHPAVIRLLHRAAIRRGFAR</sequence>
<name>A0ABV7C2Q7_9PROT</name>
<evidence type="ECO:0000313" key="1">
    <source>
        <dbReference type="EMBL" id="MFC3004130.1"/>
    </source>
</evidence>
<protein>
    <submittedName>
        <fullName evidence="1">Uncharacterized protein</fullName>
    </submittedName>
</protein>
<accession>A0ABV7C2Q7</accession>
<dbReference type="Proteomes" id="UP001595420">
    <property type="component" value="Unassembled WGS sequence"/>
</dbReference>
<dbReference type="RefSeq" id="WP_216840566.1">
    <property type="nucleotide sequence ID" value="NZ_JAFNJS010000040.1"/>
</dbReference>
<organism evidence="1 2">
    <name type="scientific">Falsiroseomonas tokyonensis</name>
    <dbReference type="NCBI Taxonomy" id="430521"/>
    <lineage>
        <taxon>Bacteria</taxon>
        <taxon>Pseudomonadati</taxon>
        <taxon>Pseudomonadota</taxon>
        <taxon>Alphaproteobacteria</taxon>
        <taxon>Acetobacterales</taxon>
        <taxon>Roseomonadaceae</taxon>
        <taxon>Falsiroseomonas</taxon>
    </lineage>
</organism>
<dbReference type="EMBL" id="JBHRSB010000040">
    <property type="protein sequence ID" value="MFC3004130.1"/>
    <property type="molecule type" value="Genomic_DNA"/>
</dbReference>
<evidence type="ECO:0000313" key="2">
    <source>
        <dbReference type="Proteomes" id="UP001595420"/>
    </source>
</evidence>
<comment type="caution">
    <text evidence="1">The sequence shown here is derived from an EMBL/GenBank/DDBJ whole genome shotgun (WGS) entry which is preliminary data.</text>
</comment>